<feature type="coiled-coil region" evidence="1">
    <location>
        <begin position="263"/>
        <end position="300"/>
    </location>
</feature>
<dbReference type="AlphaFoldDB" id="K1R521"/>
<name>K1R521_MAGGI</name>
<evidence type="ECO:0000313" key="3">
    <source>
        <dbReference type="EMBL" id="EKC38589.1"/>
    </source>
</evidence>
<reference evidence="3" key="1">
    <citation type="journal article" date="2012" name="Nature">
        <title>The oyster genome reveals stress adaptation and complexity of shell formation.</title>
        <authorList>
            <person name="Zhang G."/>
            <person name="Fang X."/>
            <person name="Guo X."/>
            <person name="Li L."/>
            <person name="Luo R."/>
            <person name="Xu F."/>
            <person name="Yang P."/>
            <person name="Zhang L."/>
            <person name="Wang X."/>
            <person name="Qi H."/>
            <person name="Xiong Z."/>
            <person name="Que H."/>
            <person name="Xie Y."/>
            <person name="Holland P.W."/>
            <person name="Paps J."/>
            <person name="Zhu Y."/>
            <person name="Wu F."/>
            <person name="Chen Y."/>
            <person name="Wang J."/>
            <person name="Peng C."/>
            <person name="Meng J."/>
            <person name="Yang L."/>
            <person name="Liu J."/>
            <person name="Wen B."/>
            <person name="Zhang N."/>
            <person name="Huang Z."/>
            <person name="Zhu Q."/>
            <person name="Feng Y."/>
            <person name="Mount A."/>
            <person name="Hedgecock D."/>
            <person name="Xu Z."/>
            <person name="Liu Y."/>
            <person name="Domazet-Loso T."/>
            <person name="Du Y."/>
            <person name="Sun X."/>
            <person name="Zhang S."/>
            <person name="Liu B."/>
            <person name="Cheng P."/>
            <person name="Jiang X."/>
            <person name="Li J."/>
            <person name="Fan D."/>
            <person name="Wang W."/>
            <person name="Fu W."/>
            <person name="Wang T."/>
            <person name="Wang B."/>
            <person name="Zhang J."/>
            <person name="Peng Z."/>
            <person name="Li Y."/>
            <person name="Li N."/>
            <person name="Wang J."/>
            <person name="Chen M."/>
            <person name="He Y."/>
            <person name="Tan F."/>
            <person name="Song X."/>
            <person name="Zheng Q."/>
            <person name="Huang R."/>
            <person name="Yang H."/>
            <person name="Du X."/>
            <person name="Chen L."/>
            <person name="Yang M."/>
            <person name="Gaffney P.M."/>
            <person name="Wang S."/>
            <person name="Luo L."/>
            <person name="She Z."/>
            <person name="Ming Y."/>
            <person name="Huang W."/>
            <person name="Zhang S."/>
            <person name="Huang B."/>
            <person name="Zhang Y."/>
            <person name="Qu T."/>
            <person name="Ni P."/>
            <person name="Miao G."/>
            <person name="Wang J."/>
            <person name="Wang Q."/>
            <person name="Steinberg C.E."/>
            <person name="Wang H."/>
            <person name="Li N."/>
            <person name="Qian L."/>
            <person name="Zhang G."/>
            <person name="Li Y."/>
            <person name="Yang H."/>
            <person name="Liu X."/>
            <person name="Wang J."/>
            <person name="Yin Y."/>
            <person name="Wang J."/>
        </authorList>
    </citation>
    <scope>NUCLEOTIDE SEQUENCE [LARGE SCALE GENOMIC DNA]</scope>
    <source>
        <strain evidence="3">05x7-T-G4-1.051#20</strain>
    </source>
</reference>
<feature type="compositionally biased region" description="Pro residues" evidence="2">
    <location>
        <begin position="370"/>
        <end position="382"/>
    </location>
</feature>
<dbReference type="Pfam" id="PF14769">
    <property type="entry name" value="CLAMP"/>
    <property type="match status" value="1"/>
</dbReference>
<dbReference type="InParanoid" id="K1R521"/>
<evidence type="ECO:0000256" key="1">
    <source>
        <dbReference type="SAM" id="Coils"/>
    </source>
</evidence>
<accession>K1R521</accession>
<protein>
    <submittedName>
        <fullName evidence="3">Uncharacterized protein C8orf74-like protein</fullName>
    </submittedName>
</protein>
<evidence type="ECO:0000256" key="2">
    <source>
        <dbReference type="SAM" id="MobiDB-lite"/>
    </source>
</evidence>
<feature type="compositionally biased region" description="Basic residues" evidence="2">
    <location>
        <begin position="390"/>
        <end position="400"/>
    </location>
</feature>
<organism evidence="3">
    <name type="scientific">Magallana gigas</name>
    <name type="common">Pacific oyster</name>
    <name type="synonym">Crassostrea gigas</name>
    <dbReference type="NCBI Taxonomy" id="29159"/>
    <lineage>
        <taxon>Eukaryota</taxon>
        <taxon>Metazoa</taxon>
        <taxon>Spiralia</taxon>
        <taxon>Lophotrochozoa</taxon>
        <taxon>Mollusca</taxon>
        <taxon>Bivalvia</taxon>
        <taxon>Autobranchia</taxon>
        <taxon>Pteriomorphia</taxon>
        <taxon>Ostreida</taxon>
        <taxon>Ostreoidea</taxon>
        <taxon>Ostreidae</taxon>
        <taxon>Magallana</taxon>
    </lineage>
</organism>
<gene>
    <name evidence="3" type="ORF">CGI_10025944</name>
</gene>
<dbReference type="PANTHER" id="PTHR28457">
    <property type="entry name" value="COILED-COIL DOMAIN-CONTAINING PROTEIN 189"/>
    <property type="match status" value="1"/>
</dbReference>
<dbReference type="PANTHER" id="PTHR28457:SF2">
    <property type="entry name" value="SIMILAR TO 4930578I06RIK PROTEIN"/>
    <property type="match status" value="1"/>
</dbReference>
<proteinExistence type="predicted"/>
<dbReference type="InterPro" id="IPR032727">
    <property type="entry name" value="CLAMP"/>
</dbReference>
<keyword evidence="1" id="KW-0175">Coiled coil</keyword>
<dbReference type="EMBL" id="JH817665">
    <property type="protein sequence ID" value="EKC38589.1"/>
    <property type="molecule type" value="Genomic_DNA"/>
</dbReference>
<feature type="coiled-coil region" evidence="1">
    <location>
        <begin position="167"/>
        <end position="201"/>
    </location>
</feature>
<feature type="region of interest" description="Disordered" evidence="2">
    <location>
        <begin position="352"/>
        <end position="400"/>
    </location>
</feature>
<dbReference type="HOGENOM" id="CLU_689381_0_0_1"/>
<sequence length="400" mass="46362">MAVTLSDLVVKSISNLPKNEGKAFLASQLKLTCLEDDDNLRNAIYVDFLYDNLMFAVEKGFTWRQVCTVVTFCDGILKDSKDKDITDALQFLKLQSFELADVLGQRNFPIYTDFVFQTYLRHFKLFKYVFTQERDILKPTVSLRVETPADPGSMKQSKPELVWEYEKQYESIQREEAEHANKRLEEKAKTLETAEKQAKERLNFPIYTDFVFQTYLRHFKLFKYVFTQERDILKPTVSLRVETPADPGSMKQSKPELVWEYEKQYESIQREEAEHANKRLEEKAKTLETAEKQAKERLEKISGVQEPLSKEKVGELIQEIIGSYSSLVVEKVKCNIADVQEDLEFKLARTSLPRPQALGPPPRFNLKPKTPVPTPKKTPPKSPKSERKKSGNSRSKSRNK</sequence>